<evidence type="ECO:0000256" key="1">
    <source>
        <dbReference type="ARBA" id="ARBA00005709"/>
    </source>
</evidence>
<dbReference type="EMBL" id="AP024169">
    <property type="protein sequence ID" value="BCN32953.1"/>
    <property type="molecule type" value="Genomic_DNA"/>
</dbReference>
<evidence type="ECO:0000313" key="9">
    <source>
        <dbReference type="Proteomes" id="UP000595897"/>
    </source>
</evidence>
<dbReference type="InterPro" id="IPR001029">
    <property type="entry name" value="Flagellin_N"/>
</dbReference>
<evidence type="ECO:0000256" key="2">
    <source>
        <dbReference type="ARBA" id="ARBA00020110"/>
    </source>
</evidence>
<feature type="domain" description="Flagellin N-terminal" evidence="6">
    <location>
        <begin position="3"/>
        <end position="138"/>
    </location>
</feature>
<dbReference type="GO" id="GO:0005576">
    <property type="term" value="C:extracellular region"/>
    <property type="evidence" value="ECO:0007669"/>
    <property type="project" value="UniProtKB-SubCell"/>
</dbReference>
<keyword evidence="3 4" id="KW-0975">Bacterial flagellum</keyword>
<dbReference type="Gene3D" id="1.20.1330.10">
    <property type="entry name" value="f41 fragment of flagellin, N-terminal domain"/>
    <property type="match status" value="2"/>
</dbReference>
<keyword evidence="8" id="KW-0966">Cell projection</keyword>
<reference evidence="8 9" key="1">
    <citation type="submission" date="2020-11" db="EMBL/GenBank/DDBJ databases">
        <title>Draft genome sequencing of a Lachnospiraceae strain isolated from anoxic soil subjected to BSD treatment.</title>
        <authorList>
            <person name="Uek A."/>
            <person name="Tonouchi A."/>
        </authorList>
    </citation>
    <scope>NUCLEOTIDE SEQUENCE [LARGE SCALE GENOMIC DNA]</scope>
    <source>
        <strain evidence="8 9">TB5</strain>
    </source>
</reference>
<dbReference type="InterPro" id="IPR042187">
    <property type="entry name" value="Flagellin_C_sub2"/>
</dbReference>
<keyword evidence="5" id="KW-0175">Coiled coil</keyword>
<gene>
    <name evidence="8" type="primary">fliC_2</name>
    <name evidence="8" type="ORF">bsdtb5_42480</name>
</gene>
<dbReference type="PANTHER" id="PTHR42792:SF2">
    <property type="entry name" value="FLAGELLIN"/>
    <property type="match status" value="1"/>
</dbReference>
<keyword evidence="8" id="KW-0969">Cilium</keyword>
<sequence length="480" mass="51743">MRINHNISALKANTQLGKTEKRLTTSIERLSSGYKLNRAADDAAGMAISRKMQVQINALDQASRNAADGISVVQTAEGALQEVQSMMQRMRELSVQAANDTNTTSDRSAMQKEVDQLNKEIQRISDTTEFNTKNILNGDLDRRSFSNSNTSKIVSVSDEVAAKDYKISIALDATKASKQSDTTLATSPNLNNPIGVSGKITINGFDVEVNSTDTYASVYDQVRNTCDMLNINFTALDTSGVETTYANAKQFKFETDFYGSDQKIDVNFDSATLASKLGFTASTHVSDTGSDVKATMVGGFDTTATLTTSGNVIKVTDREGFEMEVEAYNGAANSSGSTPSTITYTVLDIGQLTLQVGANEDQTMDITIPEVSPKTLGIDDINLMTGDSASKALSDLDAALAKVSDVRSKLGAYQNRLDHAITNLDTTSENLTEALSRIEDTDMAEEMAEYTQMQVLSQAGTSVLTQANQRPQTILTLLQG</sequence>
<keyword evidence="8" id="KW-0282">Flagellum</keyword>
<keyword evidence="9" id="KW-1185">Reference proteome</keyword>
<dbReference type="AlphaFoldDB" id="A0A7R7EQ36"/>
<dbReference type="Pfam" id="PF00700">
    <property type="entry name" value="Flagellin_C"/>
    <property type="match status" value="1"/>
</dbReference>
<proteinExistence type="inferred from homology"/>
<evidence type="ECO:0000259" key="6">
    <source>
        <dbReference type="Pfam" id="PF00669"/>
    </source>
</evidence>
<evidence type="ECO:0000259" key="7">
    <source>
        <dbReference type="Pfam" id="PF00700"/>
    </source>
</evidence>
<dbReference type="Gene3D" id="6.10.10.10">
    <property type="entry name" value="Flagellar export chaperone, C-terminal domain"/>
    <property type="match status" value="1"/>
</dbReference>
<keyword evidence="4" id="KW-0964">Secreted</keyword>
<comment type="function">
    <text evidence="4">Flagellin is the subunit protein which polymerizes to form the filaments of bacterial flagella.</text>
</comment>
<name>A0A7R7EQ36_9FIRM</name>
<dbReference type="GO" id="GO:0005198">
    <property type="term" value="F:structural molecule activity"/>
    <property type="evidence" value="ECO:0007669"/>
    <property type="project" value="UniProtKB-UniRule"/>
</dbReference>
<feature type="domain" description="Flagellin C-terminal" evidence="7">
    <location>
        <begin position="396"/>
        <end position="478"/>
    </location>
</feature>
<dbReference type="KEGG" id="ahb:bsdtb5_42480"/>
<dbReference type="RefSeq" id="WP_271713948.1">
    <property type="nucleotide sequence ID" value="NZ_AP024169.1"/>
</dbReference>
<dbReference type="Proteomes" id="UP000595897">
    <property type="component" value="Chromosome"/>
</dbReference>
<dbReference type="InterPro" id="IPR046358">
    <property type="entry name" value="Flagellin_C"/>
</dbReference>
<dbReference type="Pfam" id="PF00669">
    <property type="entry name" value="Flagellin_N"/>
    <property type="match status" value="1"/>
</dbReference>
<organism evidence="8 9">
    <name type="scientific">Anaeromicropila herbilytica</name>
    <dbReference type="NCBI Taxonomy" id="2785025"/>
    <lineage>
        <taxon>Bacteria</taxon>
        <taxon>Bacillati</taxon>
        <taxon>Bacillota</taxon>
        <taxon>Clostridia</taxon>
        <taxon>Lachnospirales</taxon>
        <taxon>Lachnospiraceae</taxon>
        <taxon>Anaeromicropila</taxon>
    </lineage>
</organism>
<accession>A0A7R7EQ36</accession>
<feature type="coiled-coil region" evidence="5">
    <location>
        <begin position="73"/>
        <end position="127"/>
    </location>
</feature>
<comment type="similarity">
    <text evidence="1 4">Belongs to the bacterial flagellin family.</text>
</comment>
<dbReference type="PRINTS" id="PR00207">
    <property type="entry name" value="FLAGELLIN"/>
</dbReference>
<dbReference type="SUPFAM" id="SSF64518">
    <property type="entry name" value="Phase 1 flagellin"/>
    <property type="match status" value="1"/>
</dbReference>
<evidence type="ECO:0000313" key="8">
    <source>
        <dbReference type="EMBL" id="BCN32953.1"/>
    </source>
</evidence>
<evidence type="ECO:0000256" key="5">
    <source>
        <dbReference type="SAM" id="Coils"/>
    </source>
</evidence>
<evidence type="ECO:0000256" key="4">
    <source>
        <dbReference type="RuleBase" id="RU362073"/>
    </source>
</evidence>
<dbReference type="GO" id="GO:0009288">
    <property type="term" value="C:bacterial-type flagellum"/>
    <property type="evidence" value="ECO:0007669"/>
    <property type="project" value="UniProtKB-SubCell"/>
</dbReference>
<dbReference type="InterPro" id="IPR001492">
    <property type="entry name" value="Flagellin"/>
</dbReference>
<comment type="subcellular location">
    <subcellularLocation>
        <location evidence="4">Secreted</location>
    </subcellularLocation>
    <subcellularLocation>
        <location evidence="4">Bacterial flagellum</location>
    </subcellularLocation>
</comment>
<evidence type="ECO:0000256" key="3">
    <source>
        <dbReference type="ARBA" id="ARBA00023143"/>
    </source>
</evidence>
<dbReference type="PANTHER" id="PTHR42792">
    <property type="entry name" value="FLAGELLIN"/>
    <property type="match status" value="1"/>
</dbReference>
<protein>
    <recommendedName>
        <fullName evidence="2 4">Flagellin</fullName>
    </recommendedName>
</protein>